<name>A0A858ZW03_9BURK</name>
<organism evidence="2 3">
    <name type="scientific">Alicycliphilus denitrificans</name>
    <dbReference type="NCBI Taxonomy" id="179636"/>
    <lineage>
        <taxon>Bacteria</taxon>
        <taxon>Pseudomonadati</taxon>
        <taxon>Pseudomonadota</taxon>
        <taxon>Betaproteobacteria</taxon>
        <taxon>Burkholderiales</taxon>
        <taxon>Comamonadaceae</taxon>
        <taxon>Alicycliphilus</taxon>
    </lineage>
</organism>
<dbReference type="EMBL" id="CP051298">
    <property type="protein sequence ID" value="QKD44903.1"/>
    <property type="molecule type" value="Genomic_DNA"/>
</dbReference>
<dbReference type="RefSeq" id="WP_168727992.1">
    <property type="nucleotide sequence ID" value="NZ_CP051298.1"/>
</dbReference>
<accession>A0A858ZW03</accession>
<proteinExistence type="predicted"/>
<evidence type="ECO:0000313" key="2">
    <source>
        <dbReference type="EMBL" id="QKD44903.1"/>
    </source>
</evidence>
<feature type="region of interest" description="Disordered" evidence="1">
    <location>
        <begin position="45"/>
        <end position="66"/>
    </location>
</feature>
<reference evidence="2 3" key="1">
    <citation type="submission" date="2020-05" db="EMBL/GenBank/DDBJ databases">
        <title>Complete genome sequence of Alicycliphilus denitrificans DP3.</title>
        <authorList>
            <person name="Chen X."/>
        </authorList>
    </citation>
    <scope>NUCLEOTIDE SEQUENCE [LARGE SCALE GENOMIC DNA]</scope>
    <source>
        <strain evidence="2 3">DP3</strain>
    </source>
</reference>
<dbReference type="AlphaFoldDB" id="A0A858ZW03"/>
<evidence type="ECO:0000313" key="3">
    <source>
        <dbReference type="Proteomes" id="UP000500755"/>
    </source>
</evidence>
<evidence type="ECO:0000256" key="1">
    <source>
        <dbReference type="SAM" id="MobiDB-lite"/>
    </source>
</evidence>
<dbReference type="Proteomes" id="UP000500755">
    <property type="component" value="Chromosome"/>
</dbReference>
<sequence>MSKIHAPRKPVETPPKATVAGRVFKFSLKGVPSVDGEMWAQMKAAARTPNKDRRYPEIAEAPDASI</sequence>
<protein>
    <submittedName>
        <fullName evidence="2">Uncharacterized protein</fullName>
    </submittedName>
</protein>
<gene>
    <name evidence="2" type="ORF">HF896_15380</name>
</gene>